<proteinExistence type="predicted"/>
<dbReference type="InterPro" id="IPR013392">
    <property type="entry name" value="T3SS_HrpB7"/>
</dbReference>
<reference evidence="1 2" key="1">
    <citation type="journal article" date="2018" name="Microbes Environ.">
        <title>Comparative Genomic Insights into Endofungal Lifestyles of Two Bacterial Endosymbionts, Mycoavidus cysteinexigens and Burkholderia rhizoxinica.</title>
        <authorList>
            <person name="Sharmin D."/>
            <person name="Guo Y."/>
            <person name="Nishizawa T."/>
            <person name="Ohshima S."/>
            <person name="Sato Y."/>
            <person name="Takashima Y."/>
            <person name="Narisawa K."/>
            <person name="Ohta H."/>
        </authorList>
    </citation>
    <scope>NUCLEOTIDE SEQUENCE [LARGE SCALE GENOMIC DNA]</scope>
    <source>
        <strain evidence="1 2">B1-EB</strain>
    </source>
</reference>
<gene>
    <name evidence="1" type="ORF">MCB1EB_1742</name>
</gene>
<dbReference type="KEGG" id="mcys:MCB1EB_1742"/>
<sequence length="170" mass="19568">MKDRRMIAFTTLLASRKRLAEKLEKTYAMQRTEYAERVQAVAAKNDEIAEQLQEQQTRTIAINNMMSGEALLKIAELEAAWQYLNLVNERHQQLEAELVPLQKAVQAKEAEISETRQRIAKNEAQIEAYSKLVRVARRAQLRAAENALDEEAEEALLAQRRLRDVAKHNL</sequence>
<dbReference type="Pfam" id="PF09486">
    <property type="entry name" value="HrpB7"/>
    <property type="match status" value="1"/>
</dbReference>
<organism evidence="1 2">
    <name type="scientific">Mycoavidus cysteinexigens</name>
    <dbReference type="NCBI Taxonomy" id="1553431"/>
    <lineage>
        <taxon>Bacteria</taxon>
        <taxon>Pseudomonadati</taxon>
        <taxon>Pseudomonadota</taxon>
        <taxon>Betaproteobacteria</taxon>
        <taxon>Burkholderiales</taxon>
        <taxon>Burkholderiaceae</taxon>
        <taxon>Mycoavidus</taxon>
    </lineage>
</organism>
<dbReference type="RefSeq" id="WP_045365048.1">
    <property type="nucleotide sequence ID" value="NZ_AP018150.1"/>
</dbReference>
<protein>
    <submittedName>
        <fullName evidence="1">Type III secretion protein SctO</fullName>
    </submittedName>
</protein>
<keyword evidence="2" id="KW-1185">Reference proteome</keyword>
<evidence type="ECO:0000313" key="1">
    <source>
        <dbReference type="EMBL" id="BBE09903.1"/>
    </source>
</evidence>
<dbReference type="AlphaFoldDB" id="A0A2Z6EWS0"/>
<dbReference type="Proteomes" id="UP000282597">
    <property type="component" value="Chromosome"/>
</dbReference>
<dbReference type="EMBL" id="AP018150">
    <property type="protein sequence ID" value="BBE09903.1"/>
    <property type="molecule type" value="Genomic_DNA"/>
</dbReference>
<accession>A0A2Z6EWS0</accession>
<name>A0A2Z6EWS0_9BURK</name>
<evidence type="ECO:0000313" key="2">
    <source>
        <dbReference type="Proteomes" id="UP000282597"/>
    </source>
</evidence>